<gene>
    <name evidence="2" type="ORF">IU514_02030</name>
</gene>
<name>A0ABS0B2T0_9GAMM</name>
<accession>A0ABS0B2T0</accession>
<evidence type="ECO:0000256" key="1">
    <source>
        <dbReference type="SAM" id="Phobius"/>
    </source>
</evidence>
<keyword evidence="1" id="KW-0472">Membrane</keyword>
<feature type="transmembrane region" description="Helical" evidence="1">
    <location>
        <begin position="109"/>
        <end position="128"/>
    </location>
</feature>
<sequence length="137" mass="15207">MFPKGLDEKFLRYMFRRHVSQFGYRTSNLHESKLYITAGSGIEQDVPEILVISNGMKKYLVPQAAQELERQGYVVFNIDNSAFWLTEQGFRRAGLNPLQRSLAFLNNNAGLGIPIALLSLVVAVIALVSGSGQSSTL</sequence>
<keyword evidence="1" id="KW-1133">Transmembrane helix</keyword>
<comment type="caution">
    <text evidence="2">The sequence shown here is derived from an EMBL/GenBank/DDBJ whole genome shotgun (WGS) entry which is preliminary data.</text>
</comment>
<dbReference type="EMBL" id="JADLZT010000001">
    <property type="protein sequence ID" value="MBF6022797.1"/>
    <property type="molecule type" value="Genomic_DNA"/>
</dbReference>
<evidence type="ECO:0000313" key="3">
    <source>
        <dbReference type="Proteomes" id="UP001429984"/>
    </source>
</evidence>
<reference evidence="2 3" key="1">
    <citation type="submission" date="2020-11" db="EMBL/GenBank/DDBJ databases">
        <title>Draft Genome Sequence and Secondary Metabolite Biosynthetic Potential of the Lysobacter niastensis Type strain DSM 18481.</title>
        <authorList>
            <person name="Turrini P."/>
            <person name="Artuso I."/>
            <person name="Tescari M."/>
            <person name="Lugli G.A."/>
            <person name="Frangipani E."/>
            <person name="Ventura M."/>
            <person name="Visca P."/>
        </authorList>
    </citation>
    <scope>NUCLEOTIDE SEQUENCE [LARGE SCALE GENOMIC DNA]</scope>
    <source>
        <strain evidence="2 3">DSM 18481</strain>
    </source>
</reference>
<evidence type="ECO:0000313" key="2">
    <source>
        <dbReference type="EMBL" id="MBF6022797.1"/>
    </source>
</evidence>
<dbReference type="RefSeq" id="WP_194929383.1">
    <property type="nucleotide sequence ID" value="NZ_JADLZT010000001.1"/>
</dbReference>
<dbReference type="Proteomes" id="UP001429984">
    <property type="component" value="Unassembled WGS sequence"/>
</dbReference>
<keyword evidence="1" id="KW-0812">Transmembrane</keyword>
<protein>
    <submittedName>
        <fullName evidence="2">Uncharacterized protein</fullName>
    </submittedName>
</protein>
<organism evidence="2 3">
    <name type="scientific">Lysobacter niastensis</name>
    <dbReference type="NCBI Taxonomy" id="380629"/>
    <lineage>
        <taxon>Bacteria</taxon>
        <taxon>Pseudomonadati</taxon>
        <taxon>Pseudomonadota</taxon>
        <taxon>Gammaproteobacteria</taxon>
        <taxon>Lysobacterales</taxon>
        <taxon>Lysobacteraceae</taxon>
        <taxon>Lysobacter</taxon>
    </lineage>
</organism>
<proteinExistence type="predicted"/>
<keyword evidence="3" id="KW-1185">Reference proteome</keyword>